<dbReference type="Proteomes" id="UP000037069">
    <property type="component" value="Unassembled WGS sequence"/>
</dbReference>
<reference evidence="1 2" key="1">
    <citation type="journal article" date="2015" name="Nat. Commun.">
        <title>Lucilia cuprina genome unlocks parasitic fly biology to underpin future interventions.</title>
        <authorList>
            <person name="Anstead C.A."/>
            <person name="Korhonen P.K."/>
            <person name="Young N.D."/>
            <person name="Hall R.S."/>
            <person name="Jex A.R."/>
            <person name="Murali S.C."/>
            <person name="Hughes D.S."/>
            <person name="Lee S.F."/>
            <person name="Perry T."/>
            <person name="Stroehlein A.J."/>
            <person name="Ansell B.R."/>
            <person name="Breugelmans B."/>
            <person name="Hofmann A."/>
            <person name="Qu J."/>
            <person name="Dugan S."/>
            <person name="Lee S.L."/>
            <person name="Chao H."/>
            <person name="Dinh H."/>
            <person name="Han Y."/>
            <person name="Doddapaneni H.V."/>
            <person name="Worley K.C."/>
            <person name="Muzny D.M."/>
            <person name="Ioannidis P."/>
            <person name="Waterhouse R.M."/>
            <person name="Zdobnov E.M."/>
            <person name="James P.J."/>
            <person name="Bagnall N.H."/>
            <person name="Kotze A.C."/>
            <person name="Gibbs R.A."/>
            <person name="Richards S."/>
            <person name="Batterham P."/>
            <person name="Gasser R.B."/>
        </authorList>
    </citation>
    <scope>NUCLEOTIDE SEQUENCE [LARGE SCALE GENOMIC DNA]</scope>
    <source>
        <strain evidence="1 2">LS</strain>
        <tissue evidence="1">Full body</tissue>
    </source>
</reference>
<name>A0A0L0BNH9_LUCCU</name>
<evidence type="ECO:0000313" key="2">
    <source>
        <dbReference type="Proteomes" id="UP000037069"/>
    </source>
</evidence>
<protein>
    <submittedName>
        <fullName evidence="1">Uncharacterized protein</fullName>
    </submittedName>
</protein>
<accession>A0A0L0BNH9</accession>
<proteinExistence type="predicted"/>
<organism evidence="1 2">
    <name type="scientific">Lucilia cuprina</name>
    <name type="common">Green bottle fly</name>
    <name type="synonym">Australian sheep blowfly</name>
    <dbReference type="NCBI Taxonomy" id="7375"/>
    <lineage>
        <taxon>Eukaryota</taxon>
        <taxon>Metazoa</taxon>
        <taxon>Ecdysozoa</taxon>
        <taxon>Arthropoda</taxon>
        <taxon>Hexapoda</taxon>
        <taxon>Insecta</taxon>
        <taxon>Pterygota</taxon>
        <taxon>Neoptera</taxon>
        <taxon>Endopterygota</taxon>
        <taxon>Diptera</taxon>
        <taxon>Brachycera</taxon>
        <taxon>Muscomorpha</taxon>
        <taxon>Oestroidea</taxon>
        <taxon>Calliphoridae</taxon>
        <taxon>Luciliinae</taxon>
        <taxon>Lucilia</taxon>
    </lineage>
</organism>
<evidence type="ECO:0000313" key="1">
    <source>
        <dbReference type="EMBL" id="KNC21592.1"/>
    </source>
</evidence>
<sequence length="160" mass="18797">MLYVNRSVSFYDSSLICASSIFVPKSSDNYVEDVLKPRHSPVGNWKPLLPLICMYAHSLPIIYEWSGSYMKQISSSGIELRQLKKEKNLSNQNTFKKDWVANIIHHYLDLHCRLNDNFSNELGWYISYWLQESRETLLSYHLDIDLPSYAVLLDFVDQRQ</sequence>
<comment type="caution">
    <text evidence="1">The sequence shown here is derived from an EMBL/GenBank/DDBJ whole genome shotgun (WGS) entry which is preliminary data.</text>
</comment>
<keyword evidence="2" id="KW-1185">Reference proteome</keyword>
<gene>
    <name evidence="1" type="ORF">FF38_07675</name>
</gene>
<dbReference type="AlphaFoldDB" id="A0A0L0BNH9"/>
<dbReference type="EMBL" id="JRES01001599">
    <property type="protein sequence ID" value="KNC21592.1"/>
    <property type="molecule type" value="Genomic_DNA"/>
</dbReference>